<dbReference type="Pfam" id="PF00376">
    <property type="entry name" value="MerR"/>
    <property type="match status" value="1"/>
</dbReference>
<dbReference type="AlphaFoldDB" id="A0A1C4VQ88"/>
<keyword evidence="8" id="KW-1185">Reference proteome</keyword>
<gene>
    <name evidence="7" type="ORF">GA0070216_102530</name>
</gene>
<evidence type="ECO:0000256" key="3">
    <source>
        <dbReference type="ARBA" id="ARBA00023125"/>
    </source>
</evidence>
<dbReference type="Pfam" id="PF13411">
    <property type="entry name" value="MerR_1"/>
    <property type="match status" value="1"/>
</dbReference>
<dbReference type="GO" id="GO:0003700">
    <property type="term" value="F:DNA-binding transcription factor activity"/>
    <property type="evidence" value="ECO:0007669"/>
    <property type="project" value="InterPro"/>
</dbReference>
<dbReference type="CDD" id="cd04772">
    <property type="entry name" value="HTH_TioE_rpt1"/>
    <property type="match status" value="1"/>
</dbReference>
<name>A0A1C4VQ88_9ACTN</name>
<dbReference type="InterPro" id="IPR009061">
    <property type="entry name" value="DNA-bd_dom_put_sf"/>
</dbReference>
<feature type="compositionally biased region" description="Low complexity" evidence="5">
    <location>
        <begin position="243"/>
        <end position="253"/>
    </location>
</feature>
<dbReference type="PANTHER" id="PTHR30204:SF69">
    <property type="entry name" value="MERR-FAMILY TRANSCRIPTIONAL REGULATOR"/>
    <property type="match status" value="1"/>
</dbReference>
<dbReference type="SUPFAM" id="SSF46955">
    <property type="entry name" value="Putative DNA-binding domain"/>
    <property type="match status" value="2"/>
</dbReference>
<keyword evidence="2" id="KW-0805">Transcription regulation</keyword>
<dbReference type="STRING" id="121616.GA0070216_102530"/>
<feature type="compositionally biased region" description="Gly residues" evidence="5">
    <location>
        <begin position="254"/>
        <end position="264"/>
    </location>
</feature>
<feature type="domain" description="HTH merR-type" evidence="6">
    <location>
        <begin position="128"/>
        <end position="192"/>
    </location>
</feature>
<dbReference type="PANTHER" id="PTHR30204">
    <property type="entry name" value="REDOX-CYCLING DRUG-SENSING TRANSCRIPTIONAL ACTIVATOR SOXR"/>
    <property type="match status" value="1"/>
</dbReference>
<dbReference type="SMART" id="SM00422">
    <property type="entry name" value="HTH_MERR"/>
    <property type="match status" value="2"/>
</dbReference>
<evidence type="ECO:0000256" key="4">
    <source>
        <dbReference type="ARBA" id="ARBA00023163"/>
    </source>
</evidence>
<proteinExistence type="predicted"/>
<dbReference type="EMBL" id="FMCU01000002">
    <property type="protein sequence ID" value="SCE86110.1"/>
    <property type="molecule type" value="Genomic_DNA"/>
</dbReference>
<dbReference type="CDD" id="cd04773">
    <property type="entry name" value="HTH_TioE_rpt2"/>
    <property type="match status" value="1"/>
</dbReference>
<dbReference type="Proteomes" id="UP000198797">
    <property type="component" value="Unassembled WGS sequence"/>
</dbReference>
<dbReference type="GO" id="GO:0003677">
    <property type="term" value="F:DNA binding"/>
    <property type="evidence" value="ECO:0007669"/>
    <property type="project" value="UniProtKB-KW"/>
</dbReference>
<dbReference type="InterPro" id="IPR000551">
    <property type="entry name" value="MerR-type_HTH_dom"/>
</dbReference>
<protein>
    <submittedName>
        <fullName evidence="7">MerR family regulatory protein</fullName>
    </submittedName>
</protein>
<feature type="region of interest" description="Disordered" evidence="5">
    <location>
        <begin position="242"/>
        <end position="264"/>
    </location>
</feature>
<dbReference type="PROSITE" id="PS50937">
    <property type="entry name" value="HTH_MERR_2"/>
    <property type="match status" value="2"/>
</dbReference>
<feature type="domain" description="HTH merR-type" evidence="6">
    <location>
        <begin position="7"/>
        <end position="50"/>
    </location>
</feature>
<keyword evidence="3" id="KW-0238">DNA-binding</keyword>
<evidence type="ECO:0000256" key="2">
    <source>
        <dbReference type="ARBA" id="ARBA00023015"/>
    </source>
</evidence>
<dbReference type="PROSITE" id="PS00552">
    <property type="entry name" value="HTH_MERR_1"/>
    <property type="match status" value="1"/>
</dbReference>
<dbReference type="Gene3D" id="1.10.1660.10">
    <property type="match status" value="2"/>
</dbReference>
<evidence type="ECO:0000313" key="7">
    <source>
        <dbReference type="EMBL" id="SCE86110.1"/>
    </source>
</evidence>
<accession>A0A1C4VQ88</accession>
<evidence type="ECO:0000313" key="8">
    <source>
        <dbReference type="Proteomes" id="UP000198797"/>
    </source>
</evidence>
<evidence type="ECO:0000259" key="6">
    <source>
        <dbReference type="PROSITE" id="PS50937"/>
    </source>
</evidence>
<dbReference type="InterPro" id="IPR047057">
    <property type="entry name" value="MerR_fam"/>
</dbReference>
<reference evidence="8" key="1">
    <citation type="submission" date="2016-06" db="EMBL/GenBank/DDBJ databases">
        <authorList>
            <person name="Varghese N."/>
            <person name="Submissions Spin"/>
        </authorList>
    </citation>
    <scope>NUCLEOTIDE SEQUENCE [LARGE SCALE GENOMIC DNA]</scope>
    <source>
        <strain evidence="8">DSM 44100</strain>
    </source>
</reference>
<evidence type="ECO:0000256" key="5">
    <source>
        <dbReference type="SAM" id="MobiDB-lite"/>
    </source>
</evidence>
<evidence type="ECO:0000256" key="1">
    <source>
        <dbReference type="ARBA" id="ARBA00022491"/>
    </source>
</evidence>
<keyword evidence="4" id="KW-0804">Transcription</keyword>
<keyword evidence="1" id="KW-0678">Repressor</keyword>
<sequence length="264" mass="27113">MKSKKAVYRPVDLARAHGLSAQAVRNYEQAGVIPPAARTESGYRVYTDDHAGALDAYVALVPGYGYRRAGEVMRSVLCGDLPTALAVLDTAHVQLQRDREILDGVASTAVVLASGVPAAPGPGGPVPVGVLARRLGVTPATLRKWERAGVLAPARSGTARSYSPDDVRDAELAHLLRRGGYPLDRIAAVIGQVHAAGGPGPLAASIDQWRGRITGCGRAMLTGAARLADYLSFLDRTTGPASAGLQAAGDAQHGAGGVGGVGAE</sequence>
<organism evidence="7 8">
    <name type="scientific">Micromonospora matsumotoense</name>
    <dbReference type="NCBI Taxonomy" id="121616"/>
    <lineage>
        <taxon>Bacteria</taxon>
        <taxon>Bacillati</taxon>
        <taxon>Actinomycetota</taxon>
        <taxon>Actinomycetes</taxon>
        <taxon>Micromonosporales</taxon>
        <taxon>Micromonosporaceae</taxon>
        <taxon>Micromonospora</taxon>
    </lineage>
</organism>